<comment type="caution">
    <text evidence="1">The sequence shown here is derived from an EMBL/GenBank/DDBJ whole genome shotgun (WGS) entry which is preliminary data.</text>
</comment>
<keyword evidence="3" id="KW-1185">Reference proteome</keyword>
<evidence type="ECO:0000313" key="2">
    <source>
        <dbReference type="EMBL" id="RKN26593.1"/>
    </source>
</evidence>
<reference evidence="3 4" key="1">
    <citation type="submission" date="2018-09" db="EMBL/GenBank/DDBJ databases">
        <title>Streptomyces sp. nov. DS1-2, an endophytic actinomycete isolated from roots of Dendrobium scabrilingue.</title>
        <authorList>
            <person name="Kuncharoen N."/>
            <person name="Kudo T."/>
            <person name="Ohkuma M."/>
            <person name="Yuki M."/>
            <person name="Tanasupawat S."/>
        </authorList>
    </citation>
    <scope>NUCLEOTIDE SEQUENCE [LARGE SCALE GENOMIC DNA]</scope>
    <source>
        <strain evidence="1 4">AZ1-7</strain>
        <strain evidence="2 3">DS1-2</strain>
    </source>
</reference>
<gene>
    <name evidence="2" type="ORF">D7318_04270</name>
    <name evidence="1" type="ORF">D7319_05390</name>
</gene>
<dbReference type="Gene3D" id="3.40.50.720">
    <property type="entry name" value="NAD(P)-binding Rossmann-like Domain"/>
    <property type="match status" value="1"/>
</dbReference>
<dbReference type="EMBL" id="RBDX01000003">
    <property type="protein sequence ID" value="RKN11387.1"/>
    <property type="molecule type" value="Genomic_DNA"/>
</dbReference>
<dbReference type="Proteomes" id="UP000268652">
    <property type="component" value="Unassembled WGS sequence"/>
</dbReference>
<sequence length="97" mass="10689">MAAVAFNPGNIRTSFATNPGAALRWAHWPVIRPFLNLRSPEEGADTLVHLAKSARDADFPSGEYVVRRKVARANKQANDRDLAAALWDRSMTLTKAT</sequence>
<protein>
    <submittedName>
        <fullName evidence="1">Uncharacterized protein</fullName>
    </submittedName>
</protein>
<dbReference type="EMBL" id="RBDY01000002">
    <property type="protein sequence ID" value="RKN26593.1"/>
    <property type="molecule type" value="Genomic_DNA"/>
</dbReference>
<evidence type="ECO:0000313" key="1">
    <source>
        <dbReference type="EMBL" id="RKN11387.1"/>
    </source>
</evidence>
<organism evidence="1 4">
    <name type="scientific">Streptomyces radicis</name>
    <dbReference type="NCBI Taxonomy" id="1750517"/>
    <lineage>
        <taxon>Bacteria</taxon>
        <taxon>Bacillati</taxon>
        <taxon>Actinomycetota</taxon>
        <taxon>Actinomycetes</taxon>
        <taxon>Kitasatosporales</taxon>
        <taxon>Streptomycetaceae</taxon>
        <taxon>Streptomyces</taxon>
    </lineage>
</organism>
<dbReference type="Proteomes" id="UP000275024">
    <property type="component" value="Unassembled WGS sequence"/>
</dbReference>
<accession>A0A3A9WYX8</accession>
<evidence type="ECO:0000313" key="4">
    <source>
        <dbReference type="Proteomes" id="UP000275024"/>
    </source>
</evidence>
<name>A0A3A9WYX8_9ACTN</name>
<dbReference type="AlphaFoldDB" id="A0A3A9WYX8"/>
<proteinExistence type="predicted"/>
<evidence type="ECO:0000313" key="3">
    <source>
        <dbReference type="Proteomes" id="UP000268652"/>
    </source>
</evidence>